<evidence type="ECO:0000256" key="2">
    <source>
        <dbReference type="SAM" id="Phobius"/>
    </source>
</evidence>
<proteinExistence type="predicted"/>
<accession>A0A9N9EGD9</accession>
<evidence type="ECO:0000256" key="1">
    <source>
        <dbReference type="SAM" id="Coils"/>
    </source>
</evidence>
<keyword evidence="2" id="KW-1133">Transmembrane helix</keyword>
<feature type="non-terminal residue" evidence="3">
    <location>
        <position position="1"/>
    </location>
</feature>
<feature type="coiled-coil region" evidence="1">
    <location>
        <begin position="65"/>
        <end position="99"/>
    </location>
</feature>
<name>A0A9N9EGD9_9GLOM</name>
<dbReference type="Proteomes" id="UP000789739">
    <property type="component" value="Unassembled WGS sequence"/>
</dbReference>
<feature type="transmembrane region" description="Helical" evidence="2">
    <location>
        <begin position="253"/>
        <end position="272"/>
    </location>
</feature>
<evidence type="ECO:0000313" key="3">
    <source>
        <dbReference type="EMBL" id="CAG8673888.1"/>
    </source>
</evidence>
<protein>
    <submittedName>
        <fullName evidence="3">263_t:CDS:1</fullName>
    </submittedName>
</protein>
<keyword evidence="2" id="KW-0472">Membrane</keyword>
<dbReference type="AlphaFoldDB" id="A0A9N9EGD9"/>
<gene>
    <name evidence="3" type="ORF">PBRASI_LOCUS11447</name>
</gene>
<evidence type="ECO:0000313" key="4">
    <source>
        <dbReference type="Proteomes" id="UP000789739"/>
    </source>
</evidence>
<comment type="caution">
    <text evidence="3">The sequence shown here is derived from an EMBL/GenBank/DDBJ whole genome shotgun (WGS) entry which is preliminary data.</text>
</comment>
<keyword evidence="4" id="KW-1185">Reference proteome</keyword>
<dbReference type="OrthoDB" id="2440300at2759"/>
<keyword evidence="2" id="KW-0812">Transmembrane</keyword>
<sequence>VINEHKQLQNENTNLISHNAQKDIFIAESKAENVTKSKKIRSMIKILEGKLSSAQKDVISTQNNASKKESEILSLKSKMAEVERELASKVSELECLKSEAISNPVLGGNDDEKNMTKSDDISLGSTDLSKYFIRKKNMNQAGKIDGNISTYTDTNDEITELSKNNAEINPKLGDKTSISKIGEDLIPRSQDSKNHCSAIEIPNITPYLAQPENNMSSLIQSNSQIPIGGIGAMRPSLEALPLPVMTSTLMSPLSAYMLLTLLIIAVMWFVVLRRTWGLERKSDQLR</sequence>
<organism evidence="3 4">
    <name type="scientific">Paraglomus brasilianum</name>
    <dbReference type="NCBI Taxonomy" id="144538"/>
    <lineage>
        <taxon>Eukaryota</taxon>
        <taxon>Fungi</taxon>
        <taxon>Fungi incertae sedis</taxon>
        <taxon>Mucoromycota</taxon>
        <taxon>Glomeromycotina</taxon>
        <taxon>Glomeromycetes</taxon>
        <taxon>Paraglomerales</taxon>
        <taxon>Paraglomeraceae</taxon>
        <taxon>Paraglomus</taxon>
    </lineage>
</organism>
<feature type="non-terminal residue" evidence="3">
    <location>
        <position position="286"/>
    </location>
</feature>
<keyword evidence="1" id="KW-0175">Coiled coil</keyword>
<reference evidence="3" key="1">
    <citation type="submission" date="2021-06" db="EMBL/GenBank/DDBJ databases">
        <authorList>
            <person name="Kallberg Y."/>
            <person name="Tangrot J."/>
            <person name="Rosling A."/>
        </authorList>
    </citation>
    <scope>NUCLEOTIDE SEQUENCE</scope>
    <source>
        <strain evidence="3">BR232B</strain>
    </source>
</reference>
<dbReference type="EMBL" id="CAJVPI010005420">
    <property type="protein sequence ID" value="CAG8673888.1"/>
    <property type="molecule type" value="Genomic_DNA"/>
</dbReference>